<reference evidence="1 2" key="1">
    <citation type="submission" date="2020-08" db="EMBL/GenBank/DDBJ databases">
        <title>Genome sequence of Sphingomonas lutea KCTC 23642T.</title>
        <authorList>
            <person name="Hyun D.-W."/>
            <person name="Bae J.-W."/>
        </authorList>
    </citation>
    <scope>NUCLEOTIDE SEQUENCE [LARGE SCALE GENOMIC DNA]</scope>
    <source>
        <strain evidence="1 2">KCTC 23642</strain>
    </source>
</reference>
<dbReference type="KEGG" id="slut:H9L13_11505"/>
<evidence type="ECO:0000313" key="2">
    <source>
        <dbReference type="Proteomes" id="UP000515971"/>
    </source>
</evidence>
<evidence type="ECO:0000313" key="1">
    <source>
        <dbReference type="EMBL" id="QNN67222.1"/>
    </source>
</evidence>
<dbReference type="EMBL" id="CP060718">
    <property type="protein sequence ID" value="QNN67222.1"/>
    <property type="molecule type" value="Genomic_DNA"/>
</dbReference>
<dbReference type="AlphaFoldDB" id="A0A7G9SH97"/>
<dbReference type="Proteomes" id="UP000515971">
    <property type="component" value="Chromosome"/>
</dbReference>
<organism evidence="1 2">
    <name type="scientific">Sphingomonas lutea</name>
    <dbReference type="NCBI Taxonomy" id="1045317"/>
    <lineage>
        <taxon>Bacteria</taxon>
        <taxon>Pseudomonadati</taxon>
        <taxon>Pseudomonadota</taxon>
        <taxon>Alphaproteobacteria</taxon>
        <taxon>Sphingomonadales</taxon>
        <taxon>Sphingomonadaceae</taxon>
        <taxon>Sphingomonas</taxon>
    </lineage>
</organism>
<name>A0A7G9SH97_9SPHN</name>
<accession>A0A7G9SH97</accession>
<sequence>MPDPGDNFPGQVEGARQLLGFYTTRVVEAQDKEHAEQVALDLLRGDERLQSLKPNSSPDDPPASLHFEEIEPANELEDGEVQAGFTFFEME</sequence>
<protein>
    <submittedName>
        <fullName evidence="1">Uncharacterized protein</fullName>
    </submittedName>
</protein>
<gene>
    <name evidence="1" type="ORF">H9L13_11505</name>
</gene>
<dbReference type="RefSeq" id="WP_187537814.1">
    <property type="nucleotide sequence ID" value="NZ_CP060718.1"/>
</dbReference>
<keyword evidence="2" id="KW-1185">Reference proteome</keyword>
<proteinExistence type="predicted"/>